<accession>A0ABX7W0E4</accession>
<dbReference type="EMBL" id="CP046956">
    <property type="protein sequence ID" value="QTN01641.1"/>
    <property type="molecule type" value="Genomic_DNA"/>
</dbReference>
<dbReference type="Proteomes" id="UP000665043">
    <property type="component" value="Chromosome"/>
</dbReference>
<reference evidence="2 3" key="1">
    <citation type="submission" date="2019-12" db="EMBL/GenBank/DDBJ databases">
        <title>The whole genome sequencing of a strain isolated from a Mars analog, Dalangtan Playa.</title>
        <authorList>
            <person name="Huang T."/>
        </authorList>
    </citation>
    <scope>NUCLEOTIDE SEQUENCE [LARGE SCALE GENOMIC DNA]</scope>
    <source>
        <strain evidence="2 3">DP4-553-S</strain>
    </source>
</reference>
<evidence type="ECO:0000313" key="2">
    <source>
        <dbReference type="EMBL" id="QTN01641.1"/>
    </source>
</evidence>
<gene>
    <name evidence="2" type="ORF">ERJ70_18705</name>
</gene>
<organism evidence="2 3">
    <name type="scientific">Sediminibacillus dalangtanensis</name>
    <dbReference type="NCBI Taxonomy" id="2729421"/>
    <lineage>
        <taxon>Bacteria</taxon>
        <taxon>Bacillati</taxon>
        <taxon>Bacillota</taxon>
        <taxon>Bacilli</taxon>
        <taxon>Bacillales</taxon>
        <taxon>Bacillaceae</taxon>
        <taxon>Sediminibacillus</taxon>
    </lineage>
</organism>
<dbReference type="SUPFAM" id="SSF49503">
    <property type="entry name" value="Cupredoxins"/>
    <property type="match status" value="1"/>
</dbReference>
<keyword evidence="3" id="KW-1185">Reference proteome</keyword>
<evidence type="ECO:0000313" key="3">
    <source>
        <dbReference type="Proteomes" id="UP000665043"/>
    </source>
</evidence>
<dbReference type="Pfam" id="PF13473">
    <property type="entry name" value="Cupredoxin_1"/>
    <property type="match status" value="1"/>
</dbReference>
<sequence>MNLTAENFKFNPNEVQAKVGDTVRFTISNDSGLHGVALDEFYMNIKEGETFEVVLTEAGEFEFYCSIPCGPGHDTMQGTLVVTA</sequence>
<proteinExistence type="predicted"/>
<feature type="domain" description="EfeO-type cupredoxin-like" evidence="1">
    <location>
        <begin position="2"/>
        <end position="82"/>
    </location>
</feature>
<dbReference type="InterPro" id="IPR028096">
    <property type="entry name" value="EfeO_Cupredoxin"/>
</dbReference>
<name>A0ABX7W0E4_9BACI</name>
<protein>
    <recommendedName>
        <fullName evidence="1">EfeO-type cupredoxin-like domain-containing protein</fullName>
    </recommendedName>
</protein>
<evidence type="ECO:0000259" key="1">
    <source>
        <dbReference type="Pfam" id="PF13473"/>
    </source>
</evidence>
<dbReference type="Gene3D" id="2.60.40.420">
    <property type="entry name" value="Cupredoxins - blue copper proteins"/>
    <property type="match status" value="1"/>
</dbReference>
<dbReference type="InterPro" id="IPR008972">
    <property type="entry name" value="Cupredoxin"/>
</dbReference>